<keyword evidence="3" id="KW-1185">Reference proteome</keyword>
<feature type="chain" id="PRO_5016368152" description="Secreted protein" evidence="1">
    <location>
        <begin position="30"/>
        <end position="95"/>
    </location>
</feature>
<reference evidence="2 3" key="1">
    <citation type="submission" date="2018-02" db="EMBL/GenBank/DDBJ databases">
        <title>The genomes of Aspergillus section Nigri reveals drivers in fungal speciation.</title>
        <authorList>
            <consortium name="DOE Joint Genome Institute"/>
            <person name="Vesth T.C."/>
            <person name="Nybo J."/>
            <person name="Theobald S."/>
            <person name="Brandl J."/>
            <person name="Frisvad J.C."/>
            <person name="Nielsen K.F."/>
            <person name="Lyhne E.K."/>
            <person name="Kogle M.E."/>
            <person name="Kuo A."/>
            <person name="Riley R."/>
            <person name="Clum A."/>
            <person name="Nolan M."/>
            <person name="Lipzen A."/>
            <person name="Salamov A."/>
            <person name="Henrissat B."/>
            <person name="Wiebenga A."/>
            <person name="De vries R.P."/>
            <person name="Grigoriev I.V."/>
            <person name="Mortensen U.H."/>
            <person name="Andersen M.R."/>
            <person name="Baker S.E."/>
        </authorList>
    </citation>
    <scope>NUCLEOTIDE SEQUENCE [LARGE SCALE GENOMIC DNA]</scope>
    <source>
        <strain evidence="2 3">CBS 121057</strain>
    </source>
</reference>
<sequence length="95" mass="10010">MCCCRSRSYRSGLLLAAFGMFAIFKPALAVVVPPSLTGPLFSRGDVPPPGGTVTQACSSPVSRLLSTVFSLHVVPPRSLACAHTNMVTGHFGIYE</sequence>
<dbReference type="Proteomes" id="UP000248423">
    <property type="component" value="Unassembled WGS sequence"/>
</dbReference>
<dbReference type="VEuPathDB" id="FungiDB:BO78DRAFT_401683"/>
<organism evidence="2 3">
    <name type="scientific">Aspergillus sclerotiicarbonarius (strain CBS 121057 / IBT 28362)</name>
    <dbReference type="NCBI Taxonomy" id="1448318"/>
    <lineage>
        <taxon>Eukaryota</taxon>
        <taxon>Fungi</taxon>
        <taxon>Dikarya</taxon>
        <taxon>Ascomycota</taxon>
        <taxon>Pezizomycotina</taxon>
        <taxon>Eurotiomycetes</taxon>
        <taxon>Eurotiomycetidae</taxon>
        <taxon>Eurotiales</taxon>
        <taxon>Aspergillaceae</taxon>
        <taxon>Aspergillus</taxon>
        <taxon>Aspergillus subgen. Circumdati</taxon>
    </lineage>
</organism>
<dbReference type="EMBL" id="KZ826429">
    <property type="protein sequence ID" value="PYI00968.1"/>
    <property type="molecule type" value="Genomic_DNA"/>
</dbReference>
<evidence type="ECO:0000256" key="1">
    <source>
        <dbReference type="SAM" id="SignalP"/>
    </source>
</evidence>
<evidence type="ECO:0000313" key="3">
    <source>
        <dbReference type="Proteomes" id="UP000248423"/>
    </source>
</evidence>
<accession>A0A319E3A4</accession>
<protein>
    <recommendedName>
        <fullName evidence="4">Secreted protein</fullName>
    </recommendedName>
</protein>
<evidence type="ECO:0000313" key="2">
    <source>
        <dbReference type="EMBL" id="PYI00968.1"/>
    </source>
</evidence>
<name>A0A319E3A4_ASPSB</name>
<evidence type="ECO:0008006" key="4">
    <source>
        <dbReference type="Google" id="ProtNLM"/>
    </source>
</evidence>
<dbReference type="AlphaFoldDB" id="A0A319E3A4"/>
<feature type="signal peptide" evidence="1">
    <location>
        <begin position="1"/>
        <end position="29"/>
    </location>
</feature>
<gene>
    <name evidence="2" type="ORF">BO78DRAFT_401683</name>
</gene>
<keyword evidence="1" id="KW-0732">Signal</keyword>
<proteinExistence type="predicted"/>